<gene>
    <name evidence="1" type="ORF">ACFSX5_14630</name>
</gene>
<evidence type="ECO:0000313" key="1">
    <source>
        <dbReference type="EMBL" id="MFD2649021.1"/>
    </source>
</evidence>
<dbReference type="EMBL" id="JBHUNP010000001">
    <property type="protein sequence ID" value="MFD2649021.1"/>
    <property type="molecule type" value="Genomic_DNA"/>
</dbReference>
<keyword evidence="2" id="KW-1185">Reference proteome</keyword>
<proteinExistence type="predicted"/>
<dbReference type="RefSeq" id="WP_386834421.1">
    <property type="nucleotide sequence ID" value="NZ_JBHUNP010000001.1"/>
</dbReference>
<name>A0ABW5QNH1_9HYPH</name>
<comment type="caution">
    <text evidence="1">The sequence shown here is derived from an EMBL/GenBank/DDBJ whole genome shotgun (WGS) entry which is preliminary data.</text>
</comment>
<organism evidence="1 2">
    <name type="scientific">Devosia albogilva</name>
    <dbReference type="NCBI Taxonomy" id="429726"/>
    <lineage>
        <taxon>Bacteria</taxon>
        <taxon>Pseudomonadati</taxon>
        <taxon>Pseudomonadota</taxon>
        <taxon>Alphaproteobacteria</taxon>
        <taxon>Hyphomicrobiales</taxon>
        <taxon>Devosiaceae</taxon>
        <taxon>Devosia</taxon>
    </lineage>
</organism>
<protein>
    <submittedName>
        <fullName evidence="1">Uncharacterized protein</fullName>
    </submittedName>
</protein>
<accession>A0ABW5QNH1</accession>
<sequence length="380" mass="40955">MARPFAGLLEPVIVEELPASPLPGALARQHVEAAWTWVLRDLAPDLLSAERAANGSLTAAELEDVATELLARMKDQLARAEADFDTGRRLRAMLGSDEARAALPAVVAALRHRALLTKAQGFGRAVNAISEEAGLVAALQSMPVQDPALAGLLFLAAAGQVANPSRLVLAVIKICGNPSEATIIRSGFAPLIDGLLTQAQNQLHLMKPMGPFADIDLTCRGLDRFHRLVRAVTGYVELTRGGRWTAALSAMTRQVSERIEPRLKTVVTDLNMAMRRGRDGSDRLDNSAVLAAIGGVYLLAAVRECRDSLAVNATFDQAWSQTGQALETHLERNLDLLRRQPGDPVVGGRLDAAIKMAEVRFNADYADTLRRARASAERRS</sequence>
<dbReference type="Proteomes" id="UP001597521">
    <property type="component" value="Unassembled WGS sequence"/>
</dbReference>
<evidence type="ECO:0000313" key="2">
    <source>
        <dbReference type="Proteomes" id="UP001597521"/>
    </source>
</evidence>
<reference evidence="2" key="1">
    <citation type="journal article" date="2019" name="Int. J. Syst. Evol. Microbiol.">
        <title>The Global Catalogue of Microorganisms (GCM) 10K type strain sequencing project: providing services to taxonomists for standard genome sequencing and annotation.</title>
        <authorList>
            <consortium name="The Broad Institute Genomics Platform"/>
            <consortium name="The Broad Institute Genome Sequencing Center for Infectious Disease"/>
            <person name="Wu L."/>
            <person name="Ma J."/>
        </authorList>
    </citation>
    <scope>NUCLEOTIDE SEQUENCE [LARGE SCALE GENOMIC DNA]</scope>
    <source>
        <strain evidence="2">CCM 7427</strain>
    </source>
</reference>